<feature type="compositionally biased region" description="Basic residues" evidence="4">
    <location>
        <begin position="70"/>
        <end position="97"/>
    </location>
</feature>
<feature type="compositionally biased region" description="Basic and acidic residues" evidence="4">
    <location>
        <begin position="640"/>
        <end position="651"/>
    </location>
</feature>
<evidence type="ECO:0000256" key="2">
    <source>
        <dbReference type="ARBA" id="ARBA00023054"/>
    </source>
</evidence>
<dbReference type="FunFam" id="3.30.428.10:FF:000021">
    <property type="entry name" value="CWF19-like protein 2 homolog"/>
    <property type="match status" value="1"/>
</dbReference>
<comment type="similarity">
    <text evidence="1">Belongs to the CWF19 family.</text>
</comment>
<keyword evidence="8" id="KW-1185">Reference proteome</keyword>
<feature type="compositionally biased region" description="Polar residues" evidence="4">
    <location>
        <begin position="122"/>
        <end position="140"/>
    </location>
</feature>
<feature type="region of interest" description="Disordered" evidence="4">
    <location>
        <begin position="266"/>
        <end position="541"/>
    </location>
</feature>
<evidence type="ECO:0000313" key="7">
    <source>
        <dbReference type="EnsemblMetazoa" id="XP_038055483.1"/>
    </source>
</evidence>
<feature type="compositionally biased region" description="Acidic residues" evidence="4">
    <location>
        <begin position="106"/>
        <end position="120"/>
    </location>
</feature>
<dbReference type="InterPro" id="IPR006767">
    <property type="entry name" value="Cwf19-like_C_dom-2"/>
</dbReference>
<dbReference type="PANTHER" id="PTHR12072:SF5">
    <property type="entry name" value="CWF19-LIKE PROTEIN 2"/>
    <property type="match status" value="1"/>
</dbReference>
<feature type="region of interest" description="Disordered" evidence="4">
    <location>
        <begin position="563"/>
        <end position="651"/>
    </location>
</feature>
<protein>
    <recommendedName>
        <fullName evidence="3">CWF19-like protein 2</fullName>
    </recommendedName>
</protein>
<evidence type="ECO:0000256" key="1">
    <source>
        <dbReference type="ARBA" id="ARBA00006795"/>
    </source>
</evidence>
<keyword evidence="2" id="KW-0175">Coiled coil</keyword>
<evidence type="ECO:0000256" key="4">
    <source>
        <dbReference type="SAM" id="MobiDB-lite"/>
    </source>
</evidence>
<dbReference type="OMA" id="FMKCLTR"/>
<dbReference type="OrthoDB" id="2113965at2759"/>
<proteinExistence type="inferred from homology"/>
<feature type="domain" description="Cwf19-like C-terminal" evidence="6">
    <location>
        <begin position="723"/>
        <end position="845"/>
    </location>
</feature>
<evidence type="ECO:0000259" key="6">
    <source>
        <dbReference type="Pfam" id="PF04677"/>
    </source>
</evidence>
<name>A0A913ZUV2_PATMI</name>
<dbReference type="Pfam" id="PF04677">
    <property type="entry name" value="CwfJ_C_1"/>
    <property type="match status" value="1"/>
</dbReference>
<dbReference type="GO" id="GO:0071014">
    <property type="term" value="C:post-mRNA release spliceosomal complex"/>
    <property type="evidence" value="ECO:0007669"/>
    <property type="project" value="TreeGrafter"/>
</dbReference>
<feature type="domain" description="Cwf19-like protein C-terminal" evidence="5">
    <location>
        <begin position="854"/>
        <end position="948"/>
    </location>
</feature>
<dbReference type="RefSeq" id="XP_038055483.1">
    <property type="nucleotide sequence ID" value="XM_038199555.1"/>
</dbReference>
<dbReference type="GO" id="GO:0000398">
    <property type="term" value="P:mRNA splicing, via spliceosome"/>
    <property type="evidence" value="ECO:0007669"/>
    <property type="project" value="TreeGrafter"/>
</dbReference>
<organism evidence="7 8">
    <name type="scientific">Patiria miniata</name>
    <name type="common">Bat star</name>
    <name type="synonym">Asterina miniata</name>
    <dbReference type="NCBI Taxonomy" id="46514"/>
    <lineage>
        <taxon>Eukaryota</taxon>
        <taxon>Metazoa</taxon>
        <taxon>Echinodermata</taxon>
        <taxon>Eleutherozoa</taxon>
        <taxon>Asterozoa</taxon>
        <taxon>Asteroidea</taxon>
        <taxon>Valvatacea</taxon>
        <taxon>Valvatida</taxon>
        <taxon>Asterinidae</taxon>
        <taxon>Patiria</taxon>
    </lineage>
</organism>
<dbReference type="Pfam" id="PF04676">
    <property type="entry name" value="CwfJ_C_2"/>
    <property type="match status" value="1"/>
</dbReference>
<sequence length="954" mass="109383">MAAPIAFVSQIERRKEREEKRQAQAVILQKAKEERERKERRKEAHKLRGDDKWMLSSVSDRIEAEGDKLKSKKCKKIKDKKKTKKKKKEKKAKHKHRQQESNGDSSSDEDEDSEEMEWVEDNPSTSAPAVQTVSASNEQKMPQRDDWMSNPFTMATYSRDDMRREKAALQENAETEKEKEQKLLLDNPGRSDRELNPFWKDGGTGLPEEKHSTPAAKVGIADAGVGWLKKQYQRIVERSEEEGRSVKELASERWGSLEKYYELLAKAEGAQDRPGHRDRDKPRQHRDIDRGTDYRRERGEGRHRDAQRGEDRYRDRDRGRDNERDYDQKGDRYRDRPVERTQGRSRSPDRSSDRGRDRYGDRESKSSSSSTRRDDAKTSRTFMRPSESDDRPRHKDSKASSLGALGGLKGMFKKPGEESLDNKDDSRRRDTYPRGDRRRENETPAWKKKAFMRPNEDVEKNAGPSSSSSSMGASSKKSSSSTPAWKKQTNTETSTESQNPEKRSSSESSSSSGSESDSSSDSESERSPSPPPRILSEAEMNQLGAKIVKAELMGNEDLAKKLKAQIEESRQAKANQAMKGPAQPRPSSSKGKTGRGSSDDEEVVLTRVDRTGQSWPLPEQSGIGPSNKGKKRTKKQNIITHDRDGQRERYFADDDQQDLRDMVRKERMTSGEDQLRLFNKVANKALKKLTDDHTLDDMFVSTAAQKTSNTQEEERQKAVAISQHRKMAASMSKCPFCLDSPEMQKHLIIALGIKVYLCLPAAQSLTEGHCLIVPMQHTVASTVLDEDVWNEVQIYRKGLTKMFEDQDRDAIFLETCMNPQGHRHMAIECVPLPKEIGDMAPIYFKKAIQESESEWSQNKKLVDTRKKDIRKSVPQGFPYFSVDFGLDGGFAHVIEDDKVFPHYFGKEIIGGMIDLEPQLWRRPHRQNFDDQRRKVLQFGEWWKPFDWTQRIGKD</sequence>
<dbReference type="InterPro" id="IPR036265">
    <property type="entry name" value="HIT-like_sf"/>
</dbReference>
<feature type="compositionally biased region" description="Basic and acidic residues" evidence="4">
    <location>
        <begin position="60"/>
        <end position="69"/>
    </location>
</feature>
<dbReference type="GeneID" id="119727604"/>
<accession>A0A913ZUV2</accession>
<dbReference type="Gene3D" id="3.30.428.10">
    <property type="entry name" value="HIT-like"/>
    <property type="match status" value="1"/>
</dbReference>
<dbReference type="InterPro" id="IPR040194">
    <property type="entry name" value="Cwf19-like"/>
</dbReference>
<feature type="compositionally biased region" description="Basic and acidic residues" evidence="4">
    <location>
        <begin position="158"/>
        <end position="195"/>
    </location>
</feature>
<dbReference type="Proteomes" id="UP000887568">
    <property type="component" value="Unplaced"/>
</dbReference>
<feature type="compositionally biased region" description="Polar residues" evidence="4">
    <location>
        <begin position="487"/>
        <end position="498"/>
    </location>
</feature>
<dbReference type="InterPro" id="IPR006768">
    <property type="entry name" value="Cwf19-like_C_dom-1"/>
</dbReference>
<feature type="compositionally biased region" description="Basic and acidic residues" evidence="4">
    <location>
        <begin position="269"/>
        <end position="378"/>
    </location>
</feature>
<dbReference type="EnsemblMetazoa" id="XM_038199555.1">
    <property type="protein sequence ID" value="XP_038055483.1"/>
    <property type="gene ID" value="LOC119727604"/>
</dbReference>
<dbReference type="CTD" id="143884"/>
<dbReference type="SUPFAM" id="SSF54197">
    <property type="entry name" value="HIT-like"/>
    <property type="match status" value="1"/>
</dbReference>
<evidence type="ECO:0000256" key="3">
    <source>
        <dbReference type="ARBA" id="ARBA00070709"/>
    </source>
</evidence>
<feature type="compositionally biased region" description="Basic and acidic residues" evidence="4">
    <location>
        <begin position="414"/>
        <end position="442"/>
    </location>
</feature>
<feature type="compositionally biased region" description="Low complexity" evidence="4">
    <location>
        <begin position="465"/>
        <end position="481"/>
    </location>
</feature>
<dbReference type="PANTHER" id="PTHR12072">
    <property type="entry name" value="CWF19, CELL CYCLE CONTROL PROTEIN"/>
    <property type="match status" value="1"/>
</dbReference>
<evidence type="ECO:0000259" key="5">
    <source>
        <dbReference type="Pfam" id="PF04676"/>
    </source>
</evidence>
<feature type="region of interest" description="Disordered" evidence="4">
    <location>
        <begin position="31"/>
        <end position="214"/>
    </location>
</feature>
<feature type="compositionally biased region" description="Low complexity" evidence="4">
    <location>
        <begin position="506"/>
        <end position="521"/>
    </location>
</feature>
<dbReference type="AlphaFoldDB" id="A0A913ZUV2"/>
<reference evidence="7" key="1">
    <citation type="submission" date="2022-11" db="UniProtKB">
        <authorList>
            <consortium name="EnsemblMetazoa"/>
        </authorList>
    </citation>
    <scope>IDENTIFICATION</scope>
</reference>
<evidence type="ECO:0000313" key="8">
    <source>
        <dbReference type="Proteomes" id="UP000887568"/>
    </source>
</evidence>